<organism evidence="2 3">
    <name type="scientific">Bacillus subtilis subsp. subtilis</name>
    <dbReference type="NCBI Taxonomy" id="135461"/>
    <lineage>
        <taxon>Bacteria</taxon>
        <taxon>Bacillati</taxon>
        <taxon>Bacillota</taxon>
        <taxon>Bacilli</taxon>
        <taxon>Bacillales</taxon>
        <taxon>Bacillaceae</taxon>
        <taxon>Bacillus</taxon>
    </lineage>
</organism>
<feature type="region of interest" description="Disordered" evidence="1">
    <location>
        <begin position="87"/>
        <end position="115"/>
    </location>
</feature>
<dbReference type="Proteomes" id="UP000031970">
    <property type="component" value="Unassembled WGS sequence"/>
</dbReference>
<evidence type="ECO:0000313" key="2">
    <source>
        <dbReference type="EMBL" id="KIL33469.1"/>
    </source>
</evidence>
<dbReference type="Pfam" id="PF06854">
    <property type="entry name" value="Phage_Gp15"/>
    <property type="match status" value="1"/>
</dbReference>
<dbReference type="RefSeq" id="WP_041053028.1">
    <property type="nucleotide sequence ID" value="NZ_JSXS01000013.1"/>
</dbReference>
<gene>
    <name evidence="2" type="ORF">B4067_4688</name>
</gene>
<accession>A0ABD3ZZC7</accession>
<dbReference type="AlphaFoldDB" id="A0ABD3ZZC7"/>
<evidence type="ECO:0000256" key="1">
    <source>
        <dbReference type="SAM" id="MobiDB-lite"/>
    </source>
</evidence>
<protein>
    <recommendedName>
        <fullName evidence="4">Bacteriophage Gp15 protein</fullName>
    </recommendedName>
</protein>
<reference evidence="2 3" key="1">
    <citation type="submission" date="2014-11" db="EMBL/GenBank/DDBJ databases">
        <title>Draft Genome Sequences of Nine Bacillus subtilis Strains that Form Spores with High Heat-Resistance.</title>
        <authorList>
            <person name="Krawcyk A.O."/>
            <person name="Berendsen E.M."/>
            <person name="de Jong A."/>
            <person name="Holsappel S."/>
            <person name="Eijlander R.T."/>
            <person name="Wells-Bennik M."/>
            <person name="Kuipers O.P."/>
        </authorList>
    </citation>
    <scope>NUCLEOTIDE SEQUENCE [LARGE SCALE GENOMIC DNA]</scope>
    <source>
        <strain evidence="2 3">B4067</strain>
    </source>
</reference>
<evidence type="ECO:0008006" key="4">
    <source>
        <dbReference type="Google" id="ProtNLM"/>
    </source>
</evidence>
<name>A0ABD3ZZC7_BACIU</name>
<feature type="compositionally biased region" description="Polar residues" evidence="1">
    <location>
        <begin position="87"/>
        <end position="98"/>
    </location>
</feature>
<proteinExistence type="predicted"/>
<evidence type="ECO:0000313" key="3">
    <source>
        <dbReference type="Proteomes" id="UP000031970"/>
    </source>
</evidence>
<comment type="caution">
    <text evidence="2">The sequence shown here is derived from an EMBL/GenBank/DDBJ whole genome shotgun (WGS) entry which is preliminary data.</text>
</comment>
<dbReference type="InterPro" id="IPR009660">
    <property type="entry name" value="Phage_A500_Gp15"/>
</dbReference>
<sequence>MKLTDRFEEDVIEFKGRRIKLRLFFDVVLRAFELLEDEEFTEAQKWSLLACVFAENKEDVEELSLDEKVILVKAIFDNFIHEPGETAQDSIQHQPQSTNEDEQNTSEGEQSTSKKDEVFDFEQDAEYIYASFLFDYNLDLFEQQGKLHWRKFQALLKGLSEDAKFSKVIEIRTMKLPKEGEERKRIQELKRIYALNKKPVDEEAAIKELDAKASAFFQNLRGRGGKK</sequence>
<dbReference type="EMBL" id="JSXS01000013">
    <property type="protein sequence ID" value="KIL33469.1"/>
    <property type="molecule type" value="Genomic_DNA"/>
</dbReference>